<keyword evidence="5" id="KW-0833">Ubl conjugation pathway</keyword>
<organism evidence="7 8">
    <name type="scientific">Sinomonas flava</name>
    <dbReference type="NCBI Taxonomy" id="496857"/>
    <lineage>
        <taxon>Bacteria</taxon>
        <taxon>Bacillati</taxon>
        <taxon>Actinomycetota</taxon>
        <taxon>Actinomycetes</taxon>
        <taxon>Micrococcales</taxon>
        <taxon>Micrococcaceae</taxon>
        <taxon>Sinomonas</taxon>
    </lineage>
</organism>
<evidence type="ECO:0000256" key="1">
    <source>
        <dbReference type="ARBA" id="ARBA00004707"/>
    </source>
</evidence>
<dbReference type="Proteomes" id="UP001500432">
    <property type="component" value="Unassembled WGS sequence"/>
</dbReference>
<evidence type="ECO:0000256" key="6">
    <source>
        <dbReference type="SAM" id="MobiDB-lite"/>
    </source>
</evidence>
<proteinExistence type="inferred from homology"/>
<dbReference type="NCBIfam" id="TIGR03687">
    <property type="entry name" value="pupylate_cterm"/>
    <property type="match status" value="1"/>
</dbReference>
<comment type="caution">
    <text evidence="5">Lacks conserved residue(s) required for the propagation of feature annotation.</text>
</comment>
<dbReference type="RefSeq" id="WP_208712538.1">
    <property type="nucleotide sequence ID" value="NZ_BAAAQW010000002.1"/>
</dbReference>
<evidence type="ECO:0000313" key="8">
    <source>
        <dbReference type="Proteomes" id="UP001500432"/>
    </source>
</evidence>
<dbReference type="Pfam" id="PF05639">
    <property type="entry name" value="Pup"/>
    <property type="match status" value="1"/>
</dbReference>
<dbReference type="HAMAP" id="MF_02106">
    <property type="entry name" value="Pup"/>
    <property type="match status" value="1"/>
</dbReference>
<comment type="domain">
    <text evidence="5">The N-terminal unstructured half of Pup provides a signal required to initiate unfolding and degradation by the proteasome but is not needed for pupylation, while the C-terminal helical half of Pup interacts with ARC to target proteins to the proteasome.</text>
</comment>
<comment type="PTM">
    <text evidence="5">Is modified by deamidation of its C-terminal glutamine to glutamate by the deamidase Dop, a prerequisite to the subsequent pupylation process.</text>
</comment>
<accession>A0ABN3BLN2</accession>
<evidence type="ECO:0000256" key="4">
    <source>
        <dbReference type="ARBA" id="ARBA00032321"/>
    </source>
</evidence>
<comment type="caution">
    <text evidence="7">The sequence shown here is derived from an EMBL/GenBank/DDBJ whole genome shotgun (WGS) entry which is preliminary data.</text>
</comment>
<gene>
    <name evidence="5" type="primary">pup</name>
    <name evidence="7" type="ORF">GCM10009849_04840</name>
</gene>
<feature type="modified residue" description="Deamidated glutamine" evidence="5">
    <location>
        <position position="68"/>
    </location>
</feature>
<feature type="compositionally biased region" description="Low complexity" evidence="6">
    <location>
        <begin position="20"/>
        <end position="37"/>
    </location>
</feature>
<dbReference type="InterPro" id="IPR008515">
    <property type="entry name" value="Ubiquitin-like_Pup"/>
</dbReference>
<evidence type="ECO:0000313" key="7">
    <source>
        <dbReference type="EMBL" id="GAA2197118.1"/>
    </source>
</evidence>
<evidence type="ECO:0000256" key="5">
    <source>
        <dbReference type="HAMAP-Rule" id="MF_02106"/>
    </source>
</evidence>
<keyword evidence="5" id="KW-1017">Isopeptide bond</keyword>
<feature type="cross-link" description="Isoglutamyl lysine isopeptide (Gln-Lys) (interchain with K-? in acceptor proteins)" evidence="5">
    <location>
        <position position="68"/>
    </location>
</feature>
<evidence type="ECO:0000256" key="3">
    <source>
        <dbReference type="ARBA" id="ARBA00016748"/>
    </source>
</evidence>
<sequence length="68" mass="7103">MAGQEQKSTQPRGEEEAVDTDAPAPAAPAGAQDTASTQGVDDLLDEIDNVLETNAEEFVRGFVQKGGQ</sequence>
<dbReference type="EMBL" id="BAAAQW010000002">
    <property type="protein sequence ID" value="GAA2197118.1"/>
    <property type="molecule type" value="Genomic_DNA"/>
</dbReference>
<feature type="region of interest" description="Disordered" evidence="6">
    <location>
        <begin position="1"/>
        <end position="41"/>
    </location>
</feature>
<name>A0ABN3BLN2_9MICC</name>
<reference evidence="7 8" key="1">
    <citation type="journal article" date="2019" name="Int. J. Syst. Evol. Microbiol.">
        <title>The Global Catalogue of Microorganisms (GCM) 10K type strain sequencing project: providing services to taxonomists for standard genome sequencing and annotation.</title>
        <authorList>
            <consortium name="The Broad Institute Genomics Platform"/>
            <consortium name="The Broad Institute Genome Sequencing Center for Infectious Disease"/>
            <person name="Wu L."/>
            <person name="Ma J."/>
        </authorList>
    </citation>
    <scope>NUCLEOTIDE SEQUENCE [LARGE SCALE GENOMIC DNA]</scope>
    <source>
        <strain evidence="7 8">JCM 16034</strain>
    </source>
</reference>
<evidence type="ECO:0000256" key="2">
    <source>
        <dbReference type="ARBA" id="ARBA00010616"/>
    </source>
</evidence>
<feature type="compositionally biased region" description="Polar residues" evidence="6">
    <location>
        <begin position="1"/>
        <end position="11"/>
    </location>
</feature>
<keyword evidence="8" id="KW-1185">Reference proteome</keyword>
<comment type="pathway">
    <text evidence="1 5">Protein degradation; proteasomal Pup-dependent pathway.</text>
</comment>
<protein>
    <recommendedName>
        <fullName evidence="3 5">Prokaryotic ubiquitin-like protein Pup</fullName>
    </recommendedName>
    <alternativeName>
        <fullName evidence="4 5">Bacterial ubiquitin-like modifier</fullName>
    </alternativeName>
</protein>
<comment type="function">
    <text evidence="5">Protein modifier that is covalently attached to lysine residues of substrate proteins, thereby targeting them for proteasomal degradation. The tagging system is termed pupylation.</text>
</comment>
<comment type="subunit">
    <text evidence="5">Strongly interacts with the proteasome-associated ATPase ARC through a hydrophobic interface; the interacting region of Pup lies in its C-terminal half. There is one Pup binding site per ARC hexamer ring.</text>
</comment>
<comment type="similarity">
    <text evidence="2 5">Belongs to the prokaryotic ubiquitin-like protein family.</text>
</comment>